<gene>
    <name evidence="10" type="ORF">ACFFIA_17165</name>
</gene>
<evidence type="ECO:0000256" key="2">
    <source>
        <dbReference type="ARBA" id="ARBA00022448"/>
    </source>
</evidence>
<dbReference type="Proteomes" id="UP001589867">
    <property type="component" value="Unassembled WGS sequence"/>
</dbReference>
<evidence type="ECO:0000256" key="6">
    <source>
        <dbReference type="ARBA" id="ARBA00022989"/>
    </source>
</evidence>
<comment type="caution">
    <text evidence="10">The sequence shown here is derived from an EMBL/GenBank/DDBJ whole genome shotgun (WGS) entry which is preliminary data.</text>
</comment>
<dbReference type="EMBL" id="JBHLUH010000031">
    <property type="protein sequence ID" value="MFC0529386.1"/>
    <property type="molecule type" value="Genomic_DNA"/>
</dbReference>
<dbReference type="PANTHER" id="PTHR30614">
    <property type="entry name" value="MEMBRANE COMPONENT OF AMINO ACID ABC TRANSPORTER"/>
    <property type="match status" value="1"/>
</dbReference>
<dbReference type="InterPro" id="IPR043429">
    <property type="entry name" value="ArtM/GltK/GlnP/TcyL/YhdX-like"/>
</dbReference>
<evidence type="ECO:0000256" key="4">
    <source>
        <dbReference type="ARBA" id="ARBA00022692"/>
    </source>
</evidence>
<dbReference type="NCBIfam" id="TIGR01726">
    <property type="entry name" value="HEQRo_perm_3TM"/>
    <property type="match status" value="1"/>
</dbReference>
<comment type="similarity">
    <text evidence="8">Belongs to the binding-protein-dependent transport system permease family.</text>
</comment>
<dbReference type="Pfam" id="PF00528">
    <property type="entry name" value="BPD_transp_1"/>
    <property type="match status" value="1"/>
</dbReference>
<sequence length="289" mass="31232">MTSKILPSRRTGTAGLDEVVVPRRHPWRWVLAGLLLLLVVMIVEGLVTNPAMRWDVVAEYLFAEPVLEGLVMTLQITVLAMVIGIVLGGILAIMRLSGNPVLVAVSVAYSALFRSIPVLVQLLFWFFLSAVLPTIGLGIPFGPVFVETETNSLISRFGAALLGLGLAEAAYMAEIIRAGLLSVPRGQSEAAAALGMAPGRALRRIVLPQAMRFIVPPTGNQAISMLKMTSLVIAISLPDLLTSVQTIYARNFLQIPLLTVACFWYLVMTGVLSIGQYFLERRFGKGATT</sequence>
<feature type="transmembrane region" description="Helical" evidence="8">
    <location>
        <begin position="100"/>
        <end position="116"/>
    </location>
</feature>
<keyword evidence="3" id="KW-1003">Cell membrane</keyword>
<feature type="transmembrane region" description="Helical" evidence="8">
    <location>
        <begin position="122"/>
        <end position="146"/>
    </location>
</feature>
<accession>A0ABV6M3Y9</accession>
<dbReference type="SUPFAM" id="SSF161098">
    <property type="entry name" value="MetI-like"/>
    <property type="match status" value="1"/>
</dbReference>
<keyword evidence="6 8" id="KW-1133">Transmembrane helix</keyword>
<dbReference type="InterPro" id="IPR035906">
    <property type="entry name" value="MetI-like_sf"/>
</dbReference>
<evidence type="ECO:0000256" key="1">
    <source>
        <dbReference type="ARBA" id="ARBA00004651"/>
    </source>
</evidence>
<evidence type="ECO:0000256" key="7">
    <source>
        <dbReference type="ARBA" id="ARBA00023136"/>
    </source>
</evidence>
<keyword evidence="4 8" id="KW-0812">Transmembrane</keyword>
<dbReference type="InterPro" id="IPR000515">
    <property type="entry name" value="MetI-like"/>
</dbReference>
<dbReference type="PANTHER" id="PTHR30614:SF0">
    <property type="entry name" value="L-CYSTINE TRANSPORT SYSTEM PERMEASE PROTEIN TCYL"/>
    <property type="match status" value="1"/>
</dbReference>
<protein>
    <submittedName>
        <fullName evidence="10">Amino acid ABC transporter permease</fullName>
    </submittedName>
</protein>
<feature type="domain" description="ABC transmembrane type-1" evidence="9">
    <location>
        <begin position="70"/>
        <end position="276"/>
    </location>
</feature>
<evidence type="ECO:0000313" key="11">
    <source>
        <dbReference type="Proteomes" id="UP001589867"/>
    </source>
</evidence>
<evidence type="ECO:0000256" key="8">
    <source>
        <dbReference type="RuleBase" id="RU363032"/>
    </source>
</evidence>
<dbReference type="Gene3D" id="1.10.3720.10">
    <property type="entry name" value="MetI-like"/>
    <property type="match status" value="1"/>
</dbReference>
<dbReference type="PROSITE" id="PS50928">
    <property type="entry name" value="ABC_TM1"/>
    <property type="match status" value="1"/>
</dbReference>
<keyword evidence="11" id="KW-1185">Reference proteome</keyword>
<evidence type="ECO:0000313" key="10">
    <source>
        <dbReference type="EMBL" id="MFC0529386.1"/>
    </source>
</evidence>
<proteinExistence type="inferred from homology"/>
<dbReference type="RefSeq" id="WP_377252084.1">
    <property type="nucleotide sequence ID" value="NZ_JBHLUH010000031.1"/>
</dbReference>
<evidence type="ECO:0000256" key="5">
    <source>
        <dbReference type="ARBA" id="ARBA00022970"/>
    </source>
</evidence>
<feature type="transmembrane region" description="Helical" evidence="8">
    <location>
        <begin position="255"/>
        <end position="279"/>
    </location>
</feature>
<name>A0ABV6M3Y9_9ACTN</name>
<feature type="transmembrane region" description="Helical" evidence="8">
    <location>
        <begin position="29"/>
        <end position="52"/>
    </location>
</feature>
<keyword evidence="2 8" id="KW-0813">Transport</keyword>
<dbReference type="CDD" id="cd06261">
    <property type="entry name" value="TM_PBP2"/>
    <property type="match status" value="1"/>
</dbReference>
<organism evidence="10 11">
    <name type="scientific">Phytohabitans kaempferiae</name>
    <dbReference type="NCBI Taxonomy" id="1620943"/>
    <lineage>
        <taxon>Bacteria</taxon>
        <taxon>Bacillati</taxon>
        <taxon>Actinomycetota</taxon>
        <taxon>Actinomycetes</taxon>
        <taxon>Micromonosporales</taxon>
        <taxon>Micromonosporaceae</taxon>
    </lineage>
</organism>
<evidence type="ECO:0000259" key="9">
    <source>
        <dbReference type="PROSITE" id="PS50928"/>
    </source>
</evidence>
<reference evidence="10 11" key="1">
    <citation type="submission" date="2024-09" db="EMBL/GenBank/DDBJ databases">
        <authorList>
            <person name="Sun Q."/>
            <person name="Mori K."/>
        </authorList>
    </citation>
    <scope>NUCLEOTIDE SEQUENCE [LARGE SCALE GENOMIC DNA]</scope>
    <source>
        <strain evidence="10 11">TBRC 3947</strain>
    </source>
</reference>
<feature type="transmembrane region" description="Helical" evidence="8">
    <location>
        <begin position="72"/>
        <end position="93"/>
    </location>
</feature>
<dbReference type="InterPro" id="IPR010065">
    <property type="entry name" value="AA_ABC_transptr_permease_3TM"/>
</dbReference>
<keyword evidence="5" id="KW-0029">Amino-acid transport</keyword>
<evidence type="ECO:0000256" key="3">
    <source>
        <dbReference type="ARBA" id="ARBA00022475"/>
    </source>
</evidence>
<comment type="subcellular location">
    <subcellularLocation>
        <location evidence="1 8">Cell membrane</location>
        <topology evidence="1 8">Multi-pass membrane protein</topology>
    </subcellularLocation>
</comment>
<keyword evidence="7 8" id="KW-0472">Membrane</keyword>